<feature type="domain" description="HTH cro/C1-type" evidence="8">
    <location>
        <begin position="1"/>
        <end position="37"/>
    </location>
</feature>
<evidence type="ECO:0000256" key="4">
    <source>
        <dbReference type="ARBA" id="ARBA00022806"/>
    </source>
</evidence>
<comment type="caution">
    <text evidence="9">The sequence shown here is derived from an EMBL/GenBank/DDBJ whole genome shotgun (WGS) entry which is preliminary data.</text>
</comment>
<dbReference type="GO" id="GO:0016787">
    <property type="term" value="F:hydrolase activity"/>
    <property type="evidence" value="ECO:0007669"/>
    <property type="project" value="UniProtKB-KW"/>
</dbReference>
<dbReference type="PROSITE" id="PS50943">
    <property type="entry name" value="HTH_CROC1"/>
    <property type="match status" value="1"/>
</dbReference>
<organism evidence="9 10">
    <name type="scientific">Sulfobacillus benefaciens</name>
    <dbReference type="NCBI Taxonomy" id="453960"/>
    <lineage>
        <taxon>Bacteria</taxon>
        <taxon>Bacillati</taxon>
        <taxon>Bacillota</taxon>
        <taxon>Clostridia</taxon>
        <taxon>Eubacteriales</taxon>
        <taxon>Clostridiales Family XVII. Incertae Sedis</taxon>
        <taxon>Sulfobacillus</taxon>
    </lineage>
</organism>
<dbReference type="GO" id="GO:0003677">
    <property type="term" value="F:DNA binding"/>
    <property type="evidence" value="ECO:0007669"/>
    <property type="project" value="UniProtKB-KW"/>
</dbReference>
<keyword evidence="3" id="KW-0378">Hydrolase</keyword>
<evidence type="ECO:0000256" key="1">
    <source>
        <dbReference type="ARBA" id="ARBA00022741"/>
    </source>
</evidence>
<accession>A0A2T2XAV5</accession>
<evidence type="ECO:0000313" key="10">
    <source>
        <dbReference type="Proteomes" id="UP000242972"/>
    </source>
</evidence>
<keyword evidence="1" id="KW-0547">Nucleotide-binding</keyword>
<dbReference type="InterPro" id="IPR038726">
    <property type="entry name" value="PDDEXK_AddAB-type"/>
</dbReference>
<dbReference type="InterPro" id="IPR001387">
    <property type="entry name" value="Cro/C1-type_HTH"/>
</dbReference>
<keyword evidence="4" id="KW-0347">Helicase</keyword>
<dbReference type="Gene3D" id="3.90.320.10">
    <property type="match status" value="1"/>
</dbReference>
<dbReference type="Proteomes" id="UP000242972">
    <property type="component" value="Unassembled WGS sequence"/>
</dbReference>
<reference evidence="9 10" key="1">
    <citation type="journal article" date="2014" name="BMC Genomics">
        <title>Comparison of environmental and isolate Sulfobacillus genomes reveals diverse carbon, sulfur, nitrogen, and hydrogen metabolisms.</title>
        <authorList>
            <person name="Justice N.B."/>
            <person name="Norman A."/>
            <person name="Brown C.T."/>
            <person name="Singh A."/>
            <person name="Thomas B.C."/>
            <person name="Banfield J.F."/>
        </authorList>
    </citation>
    <scope>NUCLEOTIDE SEQUENCE [LARGE SCALE GENOMIC DNA]</scope>
    <source>
        <strain evidence="9">AMDSBA4</strain>
    </source>
</reference>
<gene>
    <name evidence="9" type="ORF">C7B46_16520</name>
</gene>
<evidence type="ECO:0000256" key="2">
    <source>
        <dbReference type="ARBA" id="ARBA00022763"/>
    </source>
</evidence>
<dbReference type="GO" id="GO:0004386">
    <property type="term" value="F:helicase activity"/>
    <property type="evidence" value="ECO:0007669"/>
    <property type="project" value="UniProtKB-KW"/>
</dbReference>
<keyword evidence="6" id="KW-0238">DNA-binding</keyword>
<evidence type="ECO:0000259" key="8">
    <source>
        <dbReference type="PROSITE" id="PS50943"/>
    </source>
</evidence>
<evidence type="ECO:0000313" key="9">
    <source>
        <dbReference type="EMBL" id="PSR31641.1"/>
    </source>
</evidence>
<evidence type="ECO:0000256" key="5">
    <source>
        <dbReference type="ARBA" id="ARBA00022840"/>
    </source>
</evidence>
<evidence type="ECO:0000256" key="7">
    <source>
        <dbReference type="ARBA" id="ARBA00023204"/>
    </source>
</evidence>
<dbReference type="InterPro" id="IPR011604">
    <property type="entry name" value="PDDEXK-like_dom_sf"/>
</dbReference>
<keyword evidence="7" id="KW-0234">DNA repair</keyword>
<evidence type="ECO:0000256" key="3">
    <source>
        <dbReference type="ARBA" id="ARBA00022801"/>
    </source>
</evidence>
<sequence>MAGISPATVLRLERGGIGSLRTYERIAKAFQTSLINILPEFKAPSRPTLEDLELLDNSMSANPSDLPDLPVGNWSPTRLTDWLLCPAKGAWSTGVFDVPPDFQWPINERATVGKAVHQYAENRLDGADVNTALMGVADKNTGMDPELWLPFVEAWDASIHPTIGMPLAIERRLEVTLKGHRITAVIDVVDAHGTIRDLKTTQRLPNPTAIARESVQAPIYVAAWRETTGEMASFALDYLAQHKSGIEYTQMPIPVTETDIDRVTRQLDYAADFAARPERITPNPVNKYGCTSCTFLALCHEKFGTLTTLDAPRQTVAVS</sequence>
<dbReference type="GO" id="GO:0006281">
    <property type="term" value="P:DNA repair"/>
    <property type="evidence" value="ECO:0007669"/>
    <property type="project" value="UniProtKB-KW"/>
</dbReference>
<dbReference type="CDD" id="cd00093">
    <property type="entry name" value="HTH_XRE"/>
    <property type="match status" value="1"/>
</dbReference>
<dbReference type="GO" id="GO:0005524">
    <property type="term" value="F:ATP binding"/>
    <property type="evidence" value="ECO:0007669"/>
    <property type="project" value="UniProtKB-KW"/>
</dbReference>
<evidence type="ECO:0000256" key="6">
    <source>
        <dbReference type="ARBA" id="ARBA00023125"/>
    </source>
</evidence>
<protein>
    <recommendedName>
        <fullName evidence="8">HTH cro/C1-type domain-containing protein</fullName>
    </recommendedName>
</protein>
<dbReference type="EMBL" id="PXYW01000059">
    <property type="protein sequence ID" value="PSR31641.1"/>
    <property type="molecule type" value="Genomic_DNA"/>
</dbReference>
<dbReference type="AlphaFoldDB" id="A0A2T2XAV5"/>
<keyword evidence="2" id="KW-0227">DNA damage</keyword>
<dbReference type="Pfam" id="PF12705">
    <property type="entry name" value="PDDEXK_1"/>
    <property type="match status" value="1"/>
</dbReference>
<proteinExistence type="predicted"/>
<name>A0A2T2XAV5_9FIRM</name>
<keyword evidence="5" id="KW-0067">ATP-binding</keyword>